<reference evidence="2 3" key="1">
    <citation type="journal article" date="2013" name="Genome Announc.">
        <title>Complete Genome Sequence of the Solvent Producer Clostridium saccharobutylicum NCP262 (DSM 13864).</title>
        <authorList>
            <person name="Poehlein A."/>
            <person name="Hartwich K."/>
            <person name="Krabben P."/>
            <person name="Ehrenreich A."/>
            <person name="Liebl W."/>
            <person name="Durre P."/>
            <person name="Gottschalk G."/>
            <person name="Daniel R."/>
        </authorList>
    </citation>
    <scope>NUCLEOTIDE SEQUENCE [LARGE SCALE GENOMIC DNA]</scope>
    <source>
        <strain evidence="2">DSM 13864</strain>
    </source>
</reference>
<dbReference type="Proteomes" id="UP000017118">
    <property type="component" value="Chromosome"/>
</dbReference>
<keyword evidence="3" id="KW-1185">Reference proteome</keyword>
<evidence type="ECO:0000313" key="3">
    <source>
        <dbReference type="Proteomes" id="UP000017118"/>
    </source>
</evidence>
<dbReference type="EMBL" id="CP006721">
    <property type="protein sequence ID" value="AGX44366.1"/>
    <property type="molecule type" value="Genomic_DNA"/>
</dbReference>
<dbReference type="HOGENOM" id="CLU_2315380_0_0_9"/>
<dbReference type="OrthoDB" id="1937912at2"/>
<proteinExistence type="predicted"/>
<keyword evidence="1" id="KW-0812">Transmembrane</keyword>
<dbReference type="GeneID" id="55475742"/>
<organism evidence="2 3">
    <name type="scientific">Clostridium saccharobutylicum DSM 13864</name>
    <dbReference type="NCBI Taxonomy" id="1345695"/>
    <lineage>
        <taxon>Bacteria</taxon>
        <taxon>Bacillati</taxon>
        <taxon>Bacillota</taxon>
        <taxon>Clostridia</taxon>
        <taxon>Eubacteriales</taxon>
        <taxon>Clostridiaceae</taxon>
        <taxon>Clostridium</taxon>
    </lineage>
</organism>
<protein>
    <submittedName>
        <fullName evidence="2">Uncharacterized protein</fullName>
    </submittedName>
</protein>
<evidence type="ECO:0000256" key="1">
    <source>
        <dbReference type="SAM" id="Phobius"/>
    </source>
</evidence>
<feature type="transmembrane region" description="Helical" evidence="1">
    <location>
        <begin position="68"/>
        <end position="89"/>
    </location>
</feature>
<accession>U5MXP1</accession>
<gene>
    <name evidence="2" type="ORF">CLSA_c34030</name>
</gene>
<name>U5MXP1_CLOSA</name>
<keyword evidence="1" id="KW-0472">Membrane</keyword>
<dbReference type="KEGG" id="csb:CLSA_c34030"/>
<evidence type="ECO:0000313" key="2">
    <source>
        <dbReference type="EMBL" id="AGX44366.1"/>
    </source>
</evidence>
<feature type="transmembrane region" description="Helical" evidence="1">
    <location>
        <begin position="6"/>
        <end position="22"/>
    </location>
</feature>
<dbReference type="RefSeq" id="WP_022747505.1">
    <property type="nucleotide sequence ID" value="NC_022571.1"/>
</dbReference>
<sequence>MYNRILRIMIVLITIYIYLQIDENFKVTYKINSKLNITKGWKSYLLSTIIFILGFIIALWLTGSMLNMFTSIAASVILGLSICLSKKVVDDAQLTNKHI</sequence>
<dbReference type="PATRIC" id="fig|1345695.3.peg.3385"/>
<dbReference type="AlphaFoldDB" id="U5MXP1"/>
<keyword evidence="1" id="KW-1133">Transmembrane helix</keyword>
<feature type="transmembrane region" description="Helical" evidence="1">
    <location>
        <begin position="43"/>
        <end position="62"/>
    </location>
</feature>